<evidence type="ECO:0000256" key="2">
    <source>
        <dbReference type="ARBA" id="ARBA00010581"/>
    </source>
</evidence>
<evidence type="ECO:0000256" key="4">
    <source>
        <dbReference type="ARBA" id="ARBA00022692"/>
    </source>
</evidence>
<dbReference type="GO" id="GO:0005886">
    <property type="term" value="C:plasma membrane"/>
    <property type="evidence" value="ECO:0007669"/>
    <property type="project" value="UniProtKB-SubCell"/>
</dbReference>
<dbReference type="EC" id="7.1.1.9" evidence="3"/>
<dbReference type="PROSITE" id="PS50253">
    <property type="entry name" value="COX3"/>
    <property type="match status" value="1"/>
</dbReference>
<dbReference type="RefSeq" id="WP_058506979.1">
    <property type="nucleotide sequence ID" value="NZ_CAAAIK010000007.1"/>
</dbReference>
<dbReference type="AlphaFoldDB" id="A0A0W0Y506"/>
<dbReference type="PANTHER" id="PTHR11403:SF7">
    <property type="entry name" value="CYTOCHROME C OXIDASE SUBUNIT 3"/>
    <property type="match status" value="1"/>
</dbReference>
<dbReference type="InterPro" id="IPR024791">
    <property type="entry name" value="Cyt_c/ubiquinol_Oxase_su3"/>
</dbReference>
<dbReference type="CDD" id="cd01665">
    <property type="entry name" value="Cyt_c_Oxidase_III"/>
    <property type="match status" value="1"/>
</dbReference>
<gene>
    <name evidence="13" type="primary">coxC</name>
    <name evidence="13" type="ORF">Lqui_0889</name>
</gene>
<dbReference type="Pfam" id="PF00510">
    <property type="entry name" value="COX3"/>
    <property type="match status" value="1"/>
</dbReference>
<feature type="transmembrane region" description="Helical" evidence="11">
    <location>
        <begin position="222"/>
        <end position="248"/>
    </location>
</feature>
<dbReference type="PANTHER" id="PTHR11403">
    <property type="entry name" value="CYTOCHROME C OXIDASE SUBUNIT III"/>
    <property type="match status" value="1"/>
</dbReference>
<dbReference type="OrthoDB" id="9810850at2"/>
<comment type="caution">
    <text evidence="13">The sequence shown here is derived from an EMBL/GenBank/DDBJ whole genome shotgun (WGS) entry which is preliminary data.</text>
</comment>
<feature type="transmembrane region" description="Helical" evidence="11">
    <location>
        <begin position="152"/>
        <end position="173"/>
    </location>
</feature>
<evidence type="ECO:0000256" key="5">
    <source>
        <dbReference type="ARBA" id="ARBA00022967"/>
    </source>
</evidence>
<dbReference type="Proteomes" id="UP000054618">
    <property type="component" value="Unassembled WGS sequence"/>
</dbReference>
<dbReference type="EMBL" id="LNYS01000006">
    <property type="protein sequence ID" value="KTD52045.1"/>
    <property type="molecule type" value="Genomic_DNA"/>
</dbReference>
<evidence type="ECO:0000313" key="13">
    <source>
        <dbReference type="EMBL" id="KTD52045.1"/>
    </source>
</evidence>
<keyword evidence="7 11" id="KW-0472">Membrane</keyword>
<comment type="subcellular location">
    <subcellularLocation>
        <location evidence="10">Cell membrane</location>
        <topology evidence="10">Multi-pass membrane protein</topology>
    </subcellularLocation>
    <subcellularLocation>
        <location evidence="1">Membrane</location>
        <topology evidence="1">Multi-pass membrane protein</topology>
    </subcellularLocation>
</comment>
<feature type="transmembrane region" description="Helical" evidence="11">
    <location>
        <begin position="85"/>
        <end position="107"/>
    </location>
</feature>
<dbReference type="InterPro" id="IPR000298">
    <property type="entry name" value="Cyt_c_oxidase-like_su3"/>
</dbReference>
<dbReference type="InterPro" id="IPR033945">
    <property type="entry name" value="Cyt_c_oxase_su3_dom"/>
</dbReference>
<dbReference type="GO" id="GO:0004129">
    <property type="term" value="F:cytochrome-c oxidase activity"/>
    <property type="evidence" value="ECO:0007669"/>
    <property type="project" value="UniProtKB-EC"/>
</dbReference>
<dbReference type="FunFam" id="1.20.120.80:FF:000003">
    <property type="entry name" value="Cytochrome c oxidase subunit 3"/>
    <property type="match status" value="1"/>
</dbReference>
<dbReference type="InterPro" id="IPR035973">
    <property type="entry name" value="Cyt_c_oxidase_su3-like_sf"/>
</dbReference>
<feature type="transmembrane region" description="Helical" evidence="11">
    <location>
        <begin position="42"/>
        <end position="64"/>
    </location>
</feature>
<evidence type="ECO:0000259" key="12">
    <source>
        <dbReference type="PROSITE" id="PS50253"/>
    </source>
</evidence>
<evidence type="ECO:0000256" key="7">
    <source>
        <dbReference type="ARBA" id="ARBA00023136"/>
    </source>
</evidence>
<proteinExistence type="inferred from homology"/>
<evidence type="ECO:0000256" key="1">
    <source>
        <dbReference type="ARBA" id="ARBA00004141"/>
    </source>
</evidence>
<evidence type="ECO:0000256" key="3">
    <source>
        <dbReference type="ARBA" id="ARBA00012949"/>
    </source>
</evidence>
<dbReference type="GO" id="GO:0019646">
    <property type="term" value="P:aerobic electron transport chain"/>
    <property type="evidence" value="ECO:0007669"/>
    <property type="project" value="InterPro"/>
</dbReference>
<name>A0A0W0Y506_9GAMM</name>
<dbReference type="InterPro" id="IPR013833">
    <property type="entry name" value="Cyt_c_oxidase_su3_a-hlx"/>
</dbReference>
<organism evidence="13 14">
    <name type="scientific">Legionella quinlivanii</name>
    <dbReference type="NCBI Taxonomy" id="45073"/>
    <lineage>
        <taxon>Bacteria</taxon>
        <taxon>Pseudomonadati</taxon>
        <taxon>Pseudomonadota</taxon>
        <taxon>Gammaproteobacteria</taxon>
        <taxon>Legionellales</taxon>
        <taxon>Legionellaceae</taxon>
        <taxon>Legionella</taxon>
    </lineage>
</organism>
<comment type="similarity">
    <text evidence="2 10">Belongs to the cytochrome c oxidase subunit 3 family.</text>
</comment>
<feature type="transmembrane region" description="Helical" evidence="11">
    <location>
        <begin position="269"/>
        <end position="288"/>
    </location>
</feature>
<keyword evidence="14" id="KW-1185">Reference proteome</keyword>
<feature type="transmembrane region" description="Helical" evidence="11">
    <location>
        <begin position="185"/>
        <end position="202"/>
    </location>
</feature>
<keyword evidence="6 11" id="KW-1133">Transmembrane helix</keyword>
<evidence type="ECO:0000256" key="8">
    <source>
        <dbReference type="ARBA" id="ARBA00031400"/>
    </source>
</evidence>
<reference evidence="13 14" key="1">
    <citation type="submission" date="2015-11" db="EMBL/GenBank/DDBJ databases">
        <title>Genomic analysis of 38 Legionella species identifies large and diverse effector repertoires.</title>
        <authorList>
            <person name="Burstein D."/>
            <person name="Amaro F."/>
            <person name="Zusman T."/>
            <person name="Lifshitz Z."/>
            <person name="Cohen O."/>
            <person name="Gilbert J.A."/>
            <person name="Pupko T."/>
            <person name="Shuman H.A."/>
            <person name="Segal G."/>
        </authorList>
    </citation>
    <scope>NUCLEOTIDE SEQUENCE [LARGE SCALE GENOMIC DNA]</scope>
    <source>
        <strain evidence="13 14">CDC#1442-AUS-E</strain>
    </source>
</reference>
<dbReference type="Gene3D" id="1.20.120.80">
    <property type="entry name" value="Cytochrome c oxidase, subunit III, four-helix bundle"/>
    <property type="match status" value="1"/>
</dbReference>
<keyword evidence="5" id="KW-1278">Translocase</keyword>
<dbReference type="SUPFAM" id="SSF81452">
    <property type="entry name" value="Cytochrome c oxidase subunit III-like"/>
    <property type="match status" value="1"/>
</dbReference>
<dbReference type="STRING" id="45073.Lqui_0889"/>
<accession>A0A0W0Y506</accession>
<feature type="domain" description="Heme-copper oxidase subunit III family profile" evidence="12">
    <location>
        <begin position="3"/>
        <end position="289"/>
    </location>
</feature>
<keyword evidence="4 10" id="KW-0812">Transmembrane</keyword>
<evidence type="ECO:0000256" key="11">
    <source>
        <dbReference type="SAM" id="Phobius"/>
    </source>
</evidence>
<evidence type="ECO:0000313" key="14">
    <source>
        <dbReference type="Proteomes" id="UP000054618"/>
    </source>
</evidence>
<protein>
    <recommendedName>
        <fullName evidence="3">cytochrome-c oxidase</fullName>
        <ecNumber evidence="3">7.1.1.9</ecNumber>
    </recommendedName>
    <alternativeName>
        <fullName evidence="8">Cytochrome aa3 subunit 3</fullName>
    </alternativeName>
    <alternativeName>
        <fullName evidence="9">Cytochrome c oxidase polypeptide III</fullName>
    </alternativeName>
</protein>
<evidence type="ECO:0000256" key="10">
    <source>
        <dbReference type="RuleBase" id="RU003376"/>
    </source>
</evidence>
<evidence type="ECO:0000256" key="9">
    <source>
        <dbReference type="ARBA" id="ARBA00031625"/>
    </source>
</evidence>
<evidence type="ECO:0000256" key="6">
    <source>
        <dbReference type="ARBA" id="ARBA00022989"/>
    </source>
</evidence>
<sequence length="289" mass="33218">MGAHGTYYVPQPSHWPLVGSIGLTTTLVGAASWLHHDWYGPYLFTLGLIIMITMMVGWFGQVIYENQKGLYDLQVDRSFRWGMCWFIFSEVCFFGAFFGALFFTRFWSVPLLGGEIHPITHYTLWADFKATWPLLQNPNNQIFAGAHEAMGAWGLAALNTLILLTSGVTITWAHWALKLNKRRQLVIGMALTVALGVLFLMLQGYEYYEAYTEKGLTLDAGIYGTTFFMLTGFHGLHVTIGTIMLIIIMIRCIYGHFTPERHFAFEAVAWYWHFVDVVWLFLFIFVYWL</sequence>
<dbReference type="PATRIC" id="fig|45073.5.peg.939"/>
<dbReference type="Gene3D" id="1.10.287.70">
    <property type="match status" value="1"/>
</dbReference>